<protein>
    <submittedName>
        <fullName evidence="1">Uncharacterized protein</fullName>
    </submittedName>
</protein>
<accession>A0A1W6QY58</accession>
<dbReference type="EMBL" id="KY270855">
    <property type="protein sequence ID" value="ARO46375.1"/>
    <property type="molecule type" value="Genomic_DNA"/>
</dbReference>
<evidence type="ECO:0000313" key="1">
    <source>
        <dbReference type="EMBL" id="ARO46375.1"/>
    </source>
</evidence>
<reference evidence="1" key="1">
    <citation type="submission" date="2016-11" db="EMBL/GenBank/DDBJ databases">
        <title>The novel Pseudomonas putida plasmid p12969-2 harbors an In127-carrying multidrug-resistant region.</title>
        <authorList>
            <person name="Xu Y."/>
            <person name="Niu Y."/>
            <person name="Sun F."/>
            <person name="Yang Y."/>
            <person name="Luo W."/>
            <person name="Wang Z."/>
        </authorList>
    </citation>
    <scope>NUCLEOTIDE SEQUENCE</scope>
    <source>
        <strain evidence="1">12969</strain>
        <plasmid evidence="1">p12969-2</plasmid>
    </source>
</reference>
<proteinExistence type="predicted"/>
<name>A0A1W6QY58_PSEPU</name>
<keyword evidence="1" id="KW-0614">Plasmid</keyword>
<geneLocation type="plasmid" evidence="1">
    <name>p12969-2</name>
</geneLocation>
<sequence>MYRDDRDLMLVMKHFERGQAMTTRTVLIVDLDLVNVNAVEGRVQTVLNAAHTSSAGIDASVKSRRGKAKLQRVRTFPFSH</sequence>
<dbReference type="AlphaFoldDB" id="A0A1W6QY58"/>
<organism evidence="1">
    <name type="scientific">Pseudomonas putida</name>
    <name type="common">Arthrobacter siderocapsulatus</name>
    <dbReference type="NCBI Taxonomy" id="303"/>
    <lineage>
        <taxon>Bacteria</taxon>
        <taxon>Pseudomonadati</taxon>
        <taxon>Pseudomonadota</taxon>
        <taxon>Gammaproteobacteria</taxon>
        <taxon>Pseudomonadales</taxon>
        <taxon>Pseudomonadaceae</taxon>
        <taxon>Pseudomonas</taxon>
    </lineage>
</organism>